<reference evidence="3" key="1">
    <citation type="submission" date="2017-02" db="UniProtKB">
        <authorList>
            <consortium name="WormBaseParasite"/>
        </authorList>
    </citation>
    <scope>IDENTIFICATION</scope>
</reference>
<name>A0A0M3INU1_ASCLU</name>
<dbReference type="Gene3D" id="1.20.1640.10">
    <property type="entry name" value="Multidrug efflux transporter AcrB transmembrane domain"/>
    <property type="match status" value="1"/>
</dbReference>
<dbReference type="GO" id="GO:0005886">
    <property type="term" value="C:plasma membrane"/>
    <property type="evidence" value="ECO:0007669"/>
    <property type="project" value="TreeGrafter"/>
</dbReference>
<evidence type="ECO:0000313" key="3">
    <source>
        <dbReference type="WBParaSite" id="ALUE_0002041901-mRNA-1"/>
    </source>
</evidence>
<dbReference type="WBParaSite" id="ALUE_0002041901-mRNA-1">
    <property type="protein sequence ID" value="ALUE_0002041901-mRNA-1"/>
    <property type="gene ID" value="ALUE_0002041901"/>
</dbReference>
<organism evidence="2 3">
    <name type="scientific">Ascaris lumbricoides</name>
    <name type="common">Giant roundworm</name>
    <dbReference type="NCBI Taxonomy" id="6252"/>
    <lineage>
        <taxon>Eukaryota</taxon>
        <taxon>Metazoa</taxon>
        <taxon>Ecdysozoa</taxon>
        <taxon>Nematoda</taxon>
        <taxon>Chromadorea</taxon>
        <taxon>Rhabditida</taxon>
        <taxon>Spirurina</taxon>
        <taxon>Ascaridomorpha</taxon>
        <taxon>Ascaridoidea</taxon>
        <taxon>Ascarididae</taxon>
        <taxon>Ascaris</taxon>
    </lineage>
</organism>
<feature type="transmembrane region" description="Helical" evidence="1">
    <location>
        <begin position="88"/>
        <end position="113"/>
    </location>
</feature>
<protein>
    <submittedName>
        <fullName evidence="3">SSD domain-containing protein</fullName>
    </submittedName>
</protein>
<accession>A0A0M3INU1</accession>
<keyword evidence="1" id="KW-0812">Transmembrane</keyword>
<dbReference type="AlphaFoldDB" id="A0A0M3INU1"/>
<dbReference type="Proteomes" id="UP000036681">
    <property type="component" value="Unplaced"/>
</dbReference>
<dbReference type="PANTHER" id="PTHR10796:SF95">
    <property type="entry name" value="SSD DOMAIN-CONTAINING PROTEIN"/>
    <property type="match status" value="1"/>
</dbReference>
<proteinExistence type="predicted"/>
<sequence>MVVVCCFFMPNIVSVATSSFSIFSIFVGVVGYVTLWGIDLDPISTTTIILSIGMSVDYPAHVAFHYYQRTLDESGKSVAQKMAEALAIIAYPLLQCCFSNLLMLCCLLFVSAYTSEVSFVFFFLFAN</sequence>
<dbReference type="GO" id="GO:0030659">
    <property type="term" value="C:cytoplasmic vesicle membrane"/>
    <property type="evidence" value="ECO:0007669"/>
    <property type="project" value="TreeGrafter"/>
</dbReference>
<dbReference type="SUPFAM" id="SSF82866">
    <property type="entry name" value="Multidrug efflux transporter AcrB transmembrane domain"/>
    <property type="match status" value="1"/>
</dbReference>
<dbReference type="PANTHER" id="PTHR10796">
    <property type="entry name" value="PATCHED-RELATED"/>
    <property type="match status" value="1"/>
</dbReference>
<evidence type="ECO:0000313" key="2">
    <source>
        <dbReference type="Proteomes" id="UP000036681"/>
    </source>
</evidence>
<dbReference type="InterPro" id="IPR051697">
    <property type="entry name" value="Patched_domain-protein"/>
</dbReference>
<keyword evidence="2" id="KW-1185">Reference proteome</keyword>
<feature type="transmembrane region" description="Helical" evidence="1">
    <location>
        <begin position="12"/>
        <end position="35"/>
    </location>
</feature>
<keyword evidence="1" id="KW-1133">Transmembrane helix</keyword>
<evidence type="ECO:0000256" key="1">
    <source>
        <dbReference type="SAM" id="Phobius"/>
    </source>
</evidence>
<feature type="transmembrane region" description="Helical" evidence="1">
    <location>
        <begin position="47"/>
        <end position="67"/>
    </location>
</feature>
<dbReference type="GO" id="GO:0018996">
    <property type="term" value="P:molting cycle, collagen and cuticulin-based cuticle"/>
    <property type="evidence" value="ECO:0007669"/>
    <property type="project" value="TreeGrafter"/>
</dbReference>
<keyword evidence="1" id="KW-0472">Membrane</keyword>
<dbReference type="GO" id="GO:0006897">
    <property type="term" value="P:endocytosis"/>
    <property type="evidence" value="ECO:0007669"/>
    <property type="project" value="TreeGrafter"/>
</dbReference>